<keyword evidence="1" id="KW-0533">Nickel</keyword>
<accession>A0A381SSF0</accession>
<dbReference type="EMBL" id="UINC01003507">
    <property type="protein sequence ID" value="SVA06926.1"/>
    <property type="molecule type" value="Genomic_DNA"/>
</dbReference>
<dbReference type="InterPro" id="IPR002822">
    <property type="entry name" value="Ni_insertion"/>
</dbReference>
<organism evidence="3">
    <name type="scientific">marine metagenome</name>
    <dbReference type="NCBI Taxonomy" id="408172"/>
    <lineage>
        <taxon>unclassified sequences</taxon>
        <taxon>metagenomes</taxon>
        <taxon>ecological metagenomes</taxon>
    </lineage>
</organism>
<dbReference type="Gene3D" id="3.10.20.300">
    <property type="entry name" value="mk0293 like domain"/>
    <property type="match status" value="1"/>
</dbReference>
<feature type="region of interest" description="Disordered" evidence="2">
    <location>
        <begin position="368"/>
        <end position="390"/>
    </location>
</feature>
<dbReference type="HAMAP" id="MF_01074">
    <property type="entry name" value="LarC"/>
    <property type="match status" value="1"/>
</dbReference>
<gene>
    <name evidence="3" type="ORF">METZ01_LOCUS59780</name>
</gene>
<dbReference type="PANTHER" id="PTHR36566:SF1">
    <property type="entry name" value="PYRIDINIUM-3,5-BISTHIOCARBOXYLIC ACID MONONUCLEOTIDE NICKEL INSERTION PROTEIN"/>
    <property type="match status" value="1"/>
</dbReference>
<evidence type="ECO:0000313" key="3">
    <source>
        <dbReference type="EMBL" id="SVA06926.1"/>
    </source>
</evidence>
<dbReference type="NCBIfam" id="TIGR00299">
    <property type="entry name" value="nickel pincer cofactor biosynthesis protein LarC"/>
    <property type="match status" value="1"/>
</dbReference>
<proteinExistence type="inferred from homology"/>
<protein>
    <submittedName>
        <fullName evidence="3">Uncharacterized protein</fullName>
    </submittedName>
</protein>
<name>A0A381SSF0_9ZZZZ</name>
<dbReference type="Gene3D" id="3.30.70.1380">
    <property type="entry name" value="Transcriptional regulatory protein pf0864 domain like"/>
    <property type="match status" value="1"/>
</dbReference>
<sequence length="390" mass="40138">MALGALLDAGADVDEVRALVDRLPVDGWTLQAEPVLRCGLAGTKVEVGATETTVHRTAANILAMIGEATLPDRVARRALSVFEALAEVEGRLHDRPPSQVHFHEVGALDSIVDVVGTCAALEVLDVDEVWSSSVATGQGMVRSAHGLIPVPAPATVGLLAGAPTHGTDVPYELTTPTGAALLAALATGWGALPPLVVEATGYGAGDRDLEGRPNLTQVVVGTATDEVVGVPGSGQPLTRLDVNVDDATGETLAHAVAECLSAGARDAWVTPIVMKKGRPAHVVSALCDPAAVATVAGVLTAETGSLGVRAHGVERWATARTMHEVEVDGYTVAIKVSAGRAKAEHDDAARVARATGRPLREVVSLAEEAWRRSSGDDRPSLVPPPDGEPA</sequence>
<evidence type="ECO:0000256" key="2">
    <source>
        <dbReference type="SAM" id="MobiDB-lite"/>
    </source>
</evidence>
<dbReference type="Pfam" id="PF01969">
    <property type="entry name" value="Ni_insertion"/>
    <property type="match status" value="1"/>
</dbReference>
<dbReference type="AlphaFoldDB" id="A0A381SSF0"/>
<feature type="compositionally biased region" description="Pro residues" evidence="2">
    <location>
        <begin position="381"/>
        <end position="390"/>
    </location>
</feature>
<feature type="compositionally biased region" description="Basic and acidic residues" evidence="2">
    <location>
        <begin position="368"/>
        <end position="379"/>
    </location>
</feature>
<reference evidence="3" key="1">
    <citation type="submission" date="2018-05" db="EMBL/GenBank/DDBJ databases">
        <authorList>
            <person name="Lanie J.A."/>
            <person name="Ng W.-L."/>
            <person name="Kazmierczak K.M."/>
            <person name="Andrzejewski T.M."/>
            <person name="Davidsen T.M."/>
            <person name="Wayne K.J."/>
            <person name="Tettelin H."/>
            <person name="Glass J.I."/>
            <person name="Rusch D."/>
            <person name="Podicherti R."/>
            <person name="Tsui H.-C.T."/>
            <person name="Winkler M.E."/>
        </authorList>
    </citation>
    <scope>NUCLEOTIDE SEQUENCE</scope>
</reference>
<dbReference type="PANTHER" id="PTHR36566">
    <property type="entry name" value="NICKEL INSERTION PROTEIN-RELATED"/>
    <property type="match status" value="1"/>
</dbReference>
<evidence type="ECO:0000256" key="1">
    <source>
        <dbReference type="ARBA" id="ARBA00022596"/>
    </source>
</evidence>